<keyword evidence="3" id="KW-0808">Transferase</keyword>
<accession>A0A1I4Z6N7</accession>
<dbReference type="CDD" id="cd03188">
    <property type="entry name" value="GST_C_Beta"/>
    <property type="match status" value="1"/>
</dbReference>
<reference evidence="4" key="1">
    <citation type="submission" date="2016-10" db="EMBL/GenBank/DDBJ databases">
        <authorList>
            <person name="Varghese N."/>
            <person name="Submissions S."/>
        </authorList>
    </citation>
    <scope>NUCLEOTIDE SEQUENCE [LARGE SCALE GENOMIC DNA]</scope>
    <source>
        <strain evidence="4">N6PO6</strain>
    </source>
</reference>
<dbReference type="PANTHER" id="PTHR44051">
    <property type="entry name" value="GLUTATHIONE S-TRANSFERASE-RELATED"/>
    <property type="match status" value="1"/>
</dbReference>
<evidence type="ECO:0000259" key="1">
    <source>
        <dbReference type="PROSITE" id="PS50404"/>
    </source>
</evidence>
<feature type="domain" description="GST N-terminal" evidence="1">
    <location>
        <begin position="1"/>
        <end position="81"/>
    </location>
</feature>
<gene>
    <name evidence="3" type="ORF">SAMN05216516_1085</name>
</gene>
<dbReference type="SFLD" id="SFLDS00019">
    <property type="entry name" value="Glutathione_Transferase_(cytos"/>
    <property type="match status" value="1"/>
</dbReference>
<evidence type="ECO:0000313" key="4">
    <source>
        <dbReference type="Proteomes" id="UP000242222"/>
    </source>
</evidence>
<evidence type="ECO:0000259" key="2">
    <source>
        <dbReference type="PROSITE" id="PS50405"/>
    </source>
</evidence>
<dbReference type="AlphaFoldDB" id="A0A1I4Z6N7"/>
<dbReference type="InterPro" id="IPR010987">
    <property type="entry name" value="Glutathione-S-Trfase_C-like"/>
</dbReference>
<dbReference type="PROSITE" id="PS50405">
    <property type="entry name" value="GST_CTER"/>
    <property type="match status" value="1"/>
</dbReference>
<dbReference type="RefSeq" id="WP_177203336.1">
    <property type="nucleotide sequence ID" value="NZ_FOVC01000008.1"/>
</dbReference>
<dbReference type="NCBIfam" id="NF007831">
    <property type="entry name" value="PRK10542.1"/>
    <property type="match status" value="1"/>
</dbReference>
<dbReference type="CDD" id="cd03057">
    <property type="entry name" value="GST_N_Beta"/>
    <property type="match status" value="1"/>
</dbReference>
<dbReference type="SFLD" id="SFLDG00358">
    <property type="entry name" value="Main_(cytGST)"/>
    <property type="match status" value="1"/>
</dbReference>
<feature type="domain" description="GST C-terminal" evidence="2">
    <location>
        <begin position="87"/>
        <end position="201"/>
    </location>
</feature>
<dbReference type="InterPro" id="IPR040079">
    <property type="entry name" value="Glutathione_S-Trfase"/>
</dbReference>
<dbReference type="Pfam" id="PF00043">
    <property type="entry name" value="GST_C"/>
    <property type="match status" value="1"/>
</dbReference>
<dbReference type="InterPro" id="IPR036282">
    <property type="entry name" value="Glutathione-S-Trfase_C_sf"/>
</dbReference>
<dbReference type="Gene3D" id="3.40.30.10">
    <property type="entry name" value="Glutaredoxin"/>
    <property type="match status" value="1"/>
</dbReference>
<dbReference type="SFLD" id="SFLDG01150">
    <property type="entry name" value="Main.1:_Beta-like"/>
    <property type="match status" value="1"/>
</dbReference>
<dbReference type="PANTHER" id="PTHR44051:SF8">
    <property type="entry name" value="GLUTATHIONE S-TRANSFERASE GSTA"/>
    <property type="match status" value="1"/>
</dbReference>
<keyword evidence="4" id="KW-1185">Reference proteome</keyword>
<dbReference type="STRING" id="1367852.SAMN05216516_1085"/>
<sequence length="201" mass="22767">MKLYIKAGACSLSPHIILREAGLDFTLINVDLKTRVTEKGEDFLKINPKGQVPALQLNDGSVLTEVAAILQYLADLKPERHLLQPTGNMARYRTIEWLSYISSELHKGFSPLYRPGTPEEMIPQYRSQLEEKFSYVNGRLRDECWLTGNHFTIADAYLFNVLCWGHAMTLNLGELSQLEAWHQRVAQRPSVIAALQAEGLI</sequence>
<dbReference type="Gene3D" id="1.20.1050.10">
    <property type="match status" value="1"/>
</dbReference>
<dbReference type="GO" id="GO:0016740">
    <property type="term" value="F:transferase activity"/>
    <property type="evidence" value="ECO:0007669"/>
    <property type="project" value="UniProtKB-KW"/>
</dbReference>
<evidence type="ECO:0000313" key="3">
    <source>
        <dbReference type="EMBL" id="SFN45941.1"/>
    </source>
</evidence>
<organism evidence="3 4">
    <name type="scientific">Izhakiella capsodis</name>
    <dbReference type="NCBI Taxonomy" id="1367852"/>
    <lineage>
        <taxon>Bacteria</taxon>
        <taxon>Pseudomonadati</taxon>
        <taxon>Pseudomonadota</taxon>
        <taxon>Gammaproteobacteria</taxon>
        <taxon>Enterobacterales</taxon>
        <taxon>Erwiniaceae</taxon>
        <taxon>Izhakiella</taxon>
    </lineage>
</organism>
<dbReference type="PROSITE" id="PS50404">
    <property type="entry name" value="GST_NTER"/>
    <property type="match status" value="1"/>
</dbReference>
<dbReference type="SUPFAM" id="SSF47616">
    <property type="entry name" value="GST C-terminal domain-like"/>
    <property type="match status" value="1"/>
</dbReference>
<name>A0A1I4Z6N7_9GAMM</name>
<dbReference type="InterPro" id="IPR004046">
    <property type="entry name" value="GST_C"/>
</dbReference>
<dbReference type="SUPFAM" id="SSF52833">
    <property type="entry name" value="Thioredoxin-like"/>
    <property type="match status" value="1"/>
</dbReference>
<protein>
    <submittedName>
        <fullName evidence="3">Glutathione S-transferase</fullName>
    </submittedName>
</protein>
<dbReference type="InterPro" id="IPR036249">
    <property type="entry name" value="Thioredoxin-like_sf"/>
</dbReference>
<dbReference type="InterPro" id="IPR004045">
    <property type="entry name" value="Glutathione_S-Trfase_N"/>
</dbReference>
<proteinExistence type="predicted"/>
<dbReference type="EMBL" id="FOVC01000008">
    <property type="protein sequence ID" value="SFN45941.1"/>
    <property type="molecule type" value="Genomic_DNA"/>
</dbReference>
<dbReference type="Proteomes" id="UP000242222">
    <property type="component" value="Unassembled WGS sequence"/>
</dbReference>
<dbReference type="Pfam" id="PF13409">
    <property type="entry name" value="GST_N_2"/>
    <property type="match status" value="1"/>
</dbReference>